<dbReference type="RefSeq" id="WP_260218217.1">
    <property type="nucleotide sequence ID" value="NZ_JAJAGO010000005.1"/>
</dbReference>
<organism evidence="1 2">
    <name type="scientific">Streptomyces gossypii</name>
    <dbReference type="NCBI Taxonomy" id="2883101"/>
    <lineage>
        <taxon>Bacteria</taxon>
        <taxon>Bacillati</taxon>
        <taxon>Actinomycetota</taxon>
        <taxon>Actinomycetes</taxon>
        <taxon>Kitasatosporales</taxon>
        <taxon>Streptomycetaceae</taxon>
        <taxon>Streptomyces</taxon>
    </lineage>
</organism>
<comment type="caution">
    <text evidence="1">The sequence shown here is derived from an EMBL/GenBank/DDBJ whole genome shotgun (WGS) entry which is preliminary data.</text>
</comment>
<gene>
    <name evidence="1" type="ORF">LHJ74_13510</name>
</gene>
<dbReference type="SUPFAM" id="SSF52540">
    <property type="entry name" value="P-loop containing nucleoside triphosphate hydrolases"/>
    <property type="match status" value="1"/>
</dbReference>
<sequence>MPAPILWINGPFGGGKTQTAHELLRRLPGSVVSDPEHLGFGLHRMLPRTSRGDFQDWPLWRRGVREVLSRVAYEQTGPVIVPMTLTDPGYFEEIIGTLRRDGHDVRHFALLADRRTVVRRIRNRGPRRDSWALGKVDHCLSTLARPEFAHHLSTESRTVPQVAEAVAASAGLRLTPNADGPARHWLRRARVSLRHVRFD</sequence>
<protein>
    <submittedName>
        <fullName evidence="1">Zeta toxin family protein</fullName>
    </submittedName>
</protein>
<dbReference type="EMBL" id="JAJAGO010000005">
    <property type="protein sequence ID" value="MCT2590914.1"/>
    <property type="molecule type" value="Genomic_DNA"/>
</dbReference>
<evidence type="ECO:0000313" key="2">
    <source>
        <dbReference type="Proteomes" id="UP001156389"/>
    </source>
</evidence>
<dbReference type="Gene3D" id="3.40.50.300">
    <property type="entry name" value="P-loop containing nucleotide triphosphate hydrolases"/>
    <property type="match status" value="1"/>
</dbReference>
<accession>A0ABT2JTV4</accession>
<dbReference type="InterPro" id="IPR027417">
    <property type="entry name" value="P-loop_NTPase"/>
</dbReference>
<dbReference type="Proteomes" id="UP001156389">
    <property type="component" value="Unassembled WGS sequence"/>
</dbReference>
<reference evidence="1 2" key="1">
    <citation type="submission" date="2021-10" db="EMBL/GenBank/DDBJ databases">
        <title>Streptomyces gossypii sp. nov., isolated from soil collected from cotton field.</title>
        <authorList>
            <person name="Ge X."/>
            <person name="Chen X."/>
            <person name="Liu W."/>
        </authorList>
    </citation>
    <scope>NUCLEOTIDE SEQUENCE [LARGE SCALE GENOMIC DNA]</scope>
    <source>
        <strain evidence="1 2">N2-109</strain>
    </source>
</reference>
<proteinExistence type="predicted"/>
<dbReference type="Pfam" id="PF13671">
    <property type="entry name" value="AAA_33"/>
    <property type="match status" value="1"/>
</dbReference>
<name>A0ABT2JTV4_9ACTN</name>
<keyword evidence="2" id="KW-1185">Reference proteome</keyword>
<evidence type="ECO:0000313" key="1">
    <source>
        <dbReference type="EMBL" id="MCT2590914.1"/>
    </source>
</evidence>